<dbReference type="AlphaFoldDB" id="A0A975EYF9"/>
<sequence>MQCCNANFDKCLHYVSPGHGGWGVIRVAALVPESRMLFISPFACGRHGALGGMLAGVKDRISYLFIDESDIVSGNYEEMIPNAVEELFEFLGERPKVLFYFVSCLDDLLGTDHEAVCAILSEKYPDVHFRSCHMNPFQMDTAIPPMVGLQLNIYSLLPEGRKKNPKQINLLGNNEPVSKSCELFRYTAAQGFTVKHITDCKTFEEFESLAESCLNIIVTPPAKKAGAKLEERLKIPYLIRFVTYDVEEIKDFYLNLFAKLNMTPPDMTGDIEKAENAFKAAKKVIGDFPIAIDFQAIKAPFCLARVLLQRGFNVRLICADQVLEFDKANYEWLRLNYPELEVMNPLHPDTVKFEYKGRDFLCIGFDAGYLTGSKHVVDFLDDAGNYGFDGIARLSDLMIKAYEQEADVNKMINDAGLII</sequence>
<evidence type="ECO:0000259" key="1">
    <source>
        <dbReference type="Pfam" id="PF00148"/>
    </source>
</evidence>
<feature type="domain" description="Nitrogenase/oxidoreductase component 1" evidence="1">
    <location>
        <begin position="66"/>
        <end position="320"/>
    </location>
</feature>
<organism evidence="2 3">
    <name type="scientific">Treponema parvum</name>
    <dbReference type="NCBI Taxonomy" id="138851"/>
    <lineage>
        <taxon>Bacteria</taxon>
        <taxon>Pseudomonadati</taxon>
        <taxon>Spirochaetota</taxon>
        <taxon>Spirochaetia</taxon>
        <taxon>Spirochaetales</taxon>
        <taxon>Treponemataceae</taxon>
        <taxon>Treponema</taxon>
    </lineage>
</organism>
<dbReference type="InterPro" id="IPR000510">
    <property type="entry name" value="Nase/OxRdtase_comp1"/>
</dbReference>
<reference evidence="2" key="2">
    <citation type="journal article" date="2021" name="Microbiol. Resour. Announc.">
        <title>Complete Genome Sequences of Three Human Oral Treponema parvum Isolates.</title>
        <authorList>
            <person name="Zeng H."/>
            <person name="Watt R.M."/>
        </authorList>
    </citation>
    <scope>NUCLEOTIDE SEQUENCE</scope>
    <source>
        <strain evidence="2">ATCC 700773</strain>
    </source>
</reference>
<dbReference type="RefSeq" id="WP_210118041.1">
    <property type="nucleotide sequence ID" value="NZ_CP054257.1"/>
</dbReference>
<dbReference type="InterPro" id="IPR052673">
    <property type="entry name" value="Ni-siroh_cyclase_CfbD"/>
</dbReference>
<dbReference type="Gene3D" id="3.40.50.1980">
    <property type="entry name" value="Nitrogenase molybdenum iron protein domain"/>
    <property type="match status" value="2"/>
</dbReference>
<evidence type="ECO:0000313" key="2">
    <source>
        <dbReference type="EMBL" id="QTQ11246.1"/>
    </source>
</evidence>
<dbReference type="PANTHER" id="PTHR42846:SF1">
    <property type="entry name" value="NI-SIROHYDROCHLORIN A,C-DIAMIDE REDUCTIVE CYCLASE COMPLEX, COMPONENT CFBD"/>
    <property type="match status" value="1"/>
</dbReference>
<dbReference type="GO" id="GO:0016491">
    <property type="term" value="F:oxidoreductase activity"/>
    <property type="evidence" value="ECO:0007669"/>
    <property type="project" value="InterPro"/>
</dbReference>
<accession>A0A975EYF9</accession>
<name>A0A975EYF9_9SPIR</name>
<evidence type="ECO:0000313" key="3">
    <source>
        <dbReference type="Proteomes" id="UP000671995"/>
    </source>
</evidence>
<dbReference type="SUPFAM" id="SSF53807">
    <property type="entry name" value="Helical backbone' metal receptor"/>
    <property type="match status" value="1"/>
</dbReference>
<dbReference type="EMBL" id="CP054257">
    <property type="protein sequence ID" value="QTQ11246.1"/>
    <property type="molecule type" value="Genomic_DNA"/>
</dbReference>
<reference evidence="2" key="1">
    <citation type="submission" date="2020-05" db="EMBL/GenBank/DDBJ databases">
        <authorList>
            <person name="Zeng H."/>
            <person name="Chan Y.K."/>
            <person name="Watt R.M."/>
        </authorList>
    </citation>
    <scope>NUCLEOTIDE SEQUENCE</scope>
    <source>
        <strain evidence="2">ATCC 700773</strain>
    </source>
</reference>
<dbReference type="PANTHER" id="PTHR42846">
    <property type="entry name" value="NI-SIROHYDROCHLORIN A,C-DIAMIDE REDUCTIVE CYCLASE COMPLEX, COMPONENT CFBD"/>
    <property type="match status" value="1"/>
</dbReference>
<protein>
    <submittedName>
        <fullName evidence="2">Oxidoreductase</fullName>
    </submittedName>
</protein>
<dbReference type="Pfam" id="PF00148">
    <property type="entry name" value="Oxidored_nitro"/>
    <property type="match status" value="1"/>
</dbReference>
<proteinExistence type="predicted"/>
<gene>
    <name evidence="2" type="ORF">HRI96_02965</name>
</gene>
<dbReference type="Proteomes" id="UP000671995">
    <property type="component" value="Chromosome"/>
</dbReference>